<comment type="caution">
    <text evidence="1">The sequence shown here is derived from an EMBL/GenBank/DDBJ whole genome shotgun (WGS) entry which is preliminary data.</text>
</comment>
<reference evidence="1" key="1">
    <citation type="journal article" date="2019" name="Sci. Rep.">
        <title>Draft genome of Tanacetum cinerariifolium, the natural source of mosquito coil.</title>
        <authorList>
            <person name="Yamashiro T."/>
            <person name="Shiraishi A."/>
            <person name="Satake H."/>
            <person name="Nakayama K."/>
        </authorList>
    </citation>
    <scope>NUCLEOTIDE SEQUENCE</scope>
</reference>
<protein>
    <submittedName>
        <fullName evidence="1">RNA-directed DNA polymerase, eukaryota</fullName>
    </submittedName>
</protein>
<feature type="non-terminal residue" evidence="1">
    <location>
        <position position="1"/>
    </location>
</feature>
<dbReference type="PANTHER" id="PTHR33710:SF64">
    <property type="entry name" value="ENDONUCLEASE_EXONUCLEASE_PHOSPHATASE DOMAIN-CONTAINING PROTEIN"/>
    <property type="match status" value="1"/>
</dbReference>
<dbReference type="Gene3D" id="3.60.10.10">
    <property type="entry name" value="Endonuclease/exonuclease/phosphatase"/>
    <property type="match status" value="1"/>
</dbReference>
<name>A0A699QAY4_TANCI</name>
<dbReference type="EMBL" id="BKCJ011016489">
    <property type="protein sequence ID" value="GFC67664.1"/>
    <property type="molecule type" value="Genomic_DNA"/>
</dbReference>
<proteinExistence type="predicted"/>
<keyword evidence="1" id="KW-0548">Nucleotidyltransferase</keyword>
<dbReference type="GO" id="GO:0003964">
    <property type="term" value="F:RNA-directed DNA polymerase activity"/>
    <property type="evidence" value="ECO:0007669"/>
    <property type="project" value="UniProtKB-KW"/>
</dbReference>
<feature type="non-terminal residue" evidence="1">
    <location>
        <position position="306"/>
    </location>
</feature>
<accession>A0A699QAY4</accession>
<sequence>NHMDVKFMWGNSNYNYAYSEAVGNSGCILCVWEATIFKKDNATISDNFVAIYETWLPSNSKVLFVAIYAPQQVSRKWILCDYVSTLIDRWNGEVVVLGDFNEVQNIDERRGSCFNPTSARVFDQFISASGLVDVKMEWYTFTWSHPSRSKMSKLDRFLVSEGIFSIFPSITVVYLDRHLSNHRPIILCEVQADFSPIPFRFYHSWISLEGFDAMVEQTWRSFSHNDANRMIRFKRKIQDLKVRIRAWIKDKRSSVSGEKDFIKKELSNMDRLLDGGDVSDSNLLRRSELHRNLYTINQMESKVYHQ</sequence>
<organism evidence="1">
    <name type="scientific">Tanacetum cinerariifolium</name>
    <name type="common">Dalmatian daisy</name>
    <name type="synonym">Chrysanthemum cinerariifolium</name>
    <dbReference type="NCBI Taxonomy" id="118510"/>
    <lineage>
        <taxon>Eukaryota</taxon>
        <taxon>Viridiplantae</taxon>
        <taxon>Streptophyta</taxon>
        <taxon>Embryophyta</taxon>
        <taxon>Tracheophyta</taxon>
        <taxon>Spermatophyta</taxon>
        <taxon>Magnoliopsida</taxon>
        <taxon>eudicotyledons</taxon>
        <taxon>Gunneridae</taxon>
        <taxon>Pentapetalae</taxon>
        <taxon>asterids</taxon>
        <taxon>campanulids</taxon>
        <taxon>Asterales</taxon>
        <taxon>Asteraceae</taxon>
        <taxon>Asteroideae</taxon>
        <taxon>Anthemideae</taxon>
        <taxon>Anthemidinae</taxon>
        <taxon>Tanacetum</taxon>
    </lineage>
</organism>
<dbReference type="SUPFAM" id="SSF56219">
    <property type="entry name" value="DNase I-like"/>
    <property type="match status" value="1"/>
</dbReference>
<gene>
    <name evidence="1" type="ORF">Tci_839634</name>
</gene>
<dbReference type="AlphaFoldDB" id="A0A699QAY4"/>
<keyword evidence="1" id="KW-0695">RNA-directed DNA polymerase</keyword>
<keyword evidence="1" id="KW-0808">Transferase</keyword>
<dbReference type="PANTHER" id="PTHR33710">
    <property type="entry name" value="BNAC02G09200D PROTEIN"/>
    <property type="match status" value="1"/>
</dbReference>
<dbReference type="InterPro" id="IPR036691">
    <property type="entry name" value="Endo/exonu/phosph_ase_sf"/>
</dbReference>
<evidence type="ECO:0000313" key="1">
    <source>
        <dbReference type="EMBL" id="GFC67664.1"/>
    </source>
</evidence>